<dbReference type="STRING" id="504472.Slin_3254"/>
<evidence type="ECO:0000256" key="1">
    <source>
        <dbReference type="SAM" id="Phobius"/>
    </source>
</evidence>
<organism evidence="2 3">
    <name type="scientific">Spirosoma linguale (strain ATCC 33905 / DSM 74 / LMG 10896 / Claus 1)</name>
    <dbReference type="NCBI Taxonomy" id="504472"/>
    <lineage>
        <taxon>Bacteria</taxon>
        <taxon>Pseudomonadati</taxon>
        <taxon>Bacteroidota</taxon>
        <taxon>Cytophagia</taxon>
        <taxon>Cytophagales</taxon>
        <taxon>Cytophagaceae</taxon>
        <taxon>Spirosoma</taxon>
    </lineage>
</organism>
<feature type="transmembrane region" description="Helical" evidence="1">
    <location>
        <begin position="32"/>
        <end position="52"/>
    </location>
</feature>
<dbReference type="HOGENOM" id="CLU_2901955_0_0_10"/>
<protein>
    <submittedName>
        <fullName evidence="2">Uncharacterized protein</fullName>
    </submittedName>
</protein>
<dbReference type="RefSeq" id="WP_012927788.1">
    <property type="nucleotide sequence ID" value="NC_013730.1"/>
</dbReference>
<keyword evidence="1" id="KW-0472">Membrane</keyword>
<sequence length="62" mass="7195">MNIWNIQEYEGDGVSCPITPVNLPFHKKVGLFFFRFGICPLCVTTSIGYSTVRLIRQIWQKM</sequence>
<dbReference type="AlphaFoldDB" id="D2QN76"/>
<dbReference type="Proteomes" id="UP000002028">
    <property type="component" value="Chromosome"/>
</dbReference>
<evidence type="ECO:0000313" key="2">
    <source>
        <dbReference type="EMBL" id="ADB39265.1"/>
    </source>
</evidence>
<proteinExistence type="predicted"/>
<evidence type="ECO:0000313" key="3">
    <source>
        <dbReference type="Proteomes" id="UP000002028"/>
    </source>
</evidence>
<reference evidence="2 3" key="1">
    <citation type="journal article" date="2010" name="Stand. Genomic Sci.">
        <title>Complete genome sequence of Spirosoma linguale type strain (1).</title>
        <authorList>
            <person name="Lail K."/>
            <person name="Sikorski J."/>
            <person name="Saunders E."/>
            <person name="Lapidus A."/>
            <person name="Glavina Del Rio T."/>
            <person name="Copeland A."/>
            <person name="Tice H."/>
            <person name="Cheng J.-F."/>
            <person name="Lucas S."/>
            <person name="Nolan M."/>
            <person name="Bruce D."/>
            <person name="Goodwin L."/>
            <person name="Pitluck S."/>
            <person name="Ivanova N."/>
            <person name="Mavromatis K."/>
            <person name="Ovchinnikova G."/>
            <person name="Pati A."/>
            <person name="Chen A."/>
            <person name="Palaniappan K."/>
            <person name="Land M."/>
            <person name="Hauser L."/>
            <person name="Chang Y.-J."/>
            <person name="Jeffries C.D."/>
            <person name="Chain P."/>
            <person name="Brettin T."/>
            <person name="Detter J.C."/>
            <person name="Schuetze A."/>
            <person name="Rohde M."/>
            <person name="Tindall B.J."/>
            <person name="Goeker M."/>
            <person name="Bristow J."/>
            <person name="Eisen J.A."/>
            <person name="Markowitz V."/>
            <person name="Hugenholtz P."/>
            <person name="Kyrpides N.C."/>
            <person name="Klenk H.-P."/>
            <person name="Chen F."/>
        </authorList>
    </citation>
    <scope>NUCLEOTIDE SEQUENCE [LARGE SCALE GENOMIC DNA]</scope>
    <source>
        <strain evidence="3">ATCC 33905 / DSM 74 / LMG 10896 / Claus 1</strain>
    </source>
</reference>
<keyword evidence="3" id="KW-1185">Reference proteome</keyword>
<keyword evidence="1" id="KW-0812">Transmembrane</keyword>
<dbReference type="KEGG" id="sli:Slin_3254"/>
<gene>
    <name evidence="2" type="ordered locus">Slin_3254</name>
</gene>
<name>D2QN76_SPILD</name>
<keyword evidence="1" id="KW-1133">Transmembrane helix</keyword>
<dbReference type="EMBL" id="CP001769">
    <property type="protein sequence ID" value="ADB39265.1"/>
    <property type="molecule type" value="Genomic_DNA"/>
</dbReference>
<accession>D2QN76</accession>